<evidence type="ECO:0000256" key="3">
    <source>
        <dbReference type="ARBA" id="ARBA00022475"/>
    </source>
</evidence>
<feature type="domain" description="ABC transmembrane type-1" evidence="8">
    <location>
        <begin position="94"/>
        <end position="280"/>
    </location>
</feature>
<comment type="caution">
    <text evidence="9">The sequence shown here is derived from an EMBL/GenBank/DDBJ whole genome shotgun (WGS) entry which is preliminary data.</text>
</comment>
<evidence type="ECO:0000256" key="6">
    <source>
        <dbReference type="ARBA" id="ARBA00023136"/>
    </source>
</evidence>
<evidence type="ECO:0000256" key="1">
    <source>
        <dbReference type="ARBA" id="ARBA00004651"/>
    </source>
</evidence>
<feature type="transmembrane region" description="Helical" evidence="7">
    <location>
        <begin position="234"/>
        <end position="255"/>
    </location>
</feature>
<keyword evidence="3" id="KW-1003">Cell membrane</keyword>
<dbReference type="Proteomes" id="UP001571476">
    <property type="component" value="Unassembled WGS sequence"/>
</dbReference>
<evidence type="ECO:0000256" key="4">
    <source>
        <dbReference type="ARBA" id="ARBA00022692"/>
    </source>
</evidence>
<evidence type="ECO:0000313" key="10">
    <source>
        <dbReference type="Proteomes" id="UP001571476"/>
    </source>
</evidence>
<dbReference type="InterPro" id="IPR000515">
    <property type="entry name" value="MetI-like"/>
</dbReference>
<dbReference type="EMBL" id="JBGOSP010000002">
    <property type="protein sequence ID" value="MFA3835339.1"/>
    <property type="molecule type" value="Genomic_DNA"/>
</dbReference>
<feature type="transmembrane region" description="Helical" evidence="7">
    <location>
        <begin position="133"/>
        <end position="155"/>
    </location>
</feature>
<dbReference type="Gene3D" id="1.10.3720.10">
    <property type="entry name" value="MetI-like"/>
    <property type="match status" value="1"/>
</dbReference>
<dbReference type="Pfam" id="PF12911">
    <property type="entry name" value="OppC_N"/>
    <property type="match status" value="1"/>
</dbReference>
<dbReference type="PANTHER" id="PTHR43386:SF1">
    <property type="entry name" value="D,D-DIPEPTIDE TRANSPORT SYSTEM PERMEASE PROTEIN DDPC-RELATED"/>
    <property type="match status" value="1"/>
</dbReference>
<gene>
    <name evidence="9" type="ORF">ACEG43_03935</name>
</gene>
<keyword evidence="5 7" id="KW-1133">Transmembrane helix</keyword>
<name>A0ABV4SCK8_9ACTN</name>
<accession>A0ABV4SCK8</accession>
<dbReference type="PROSITE" id="PS50928">
    <property type="entry name" value="ABC_TM1"/>
    <property type="match status" value="1"/>
</dbReference>
<evidence type="ECO:0000256" key="5">
    <source>
        <dbReference type="ARBA" id="ARBA00022989"/>
    </source>
</evidence>
<dbReference type="SUPFAM" id="SSF161098">
    <property type="entry name" value="MetI-like"/>
    <property type="match status" value="1"/>
</dbReference>
<comment type="subcellular location">
    <subcellularLocation>
        <location evidence="1 7">Cell membrane</location>
        <topology evidence="1 7">Multi-pass membrane protein</topology>
    </subcellularLocation>
</comment>
<dbReference type="RefSeq" id="WP_326714943.1">
    <property type="nucleotide sequence ID" value="NZ_JBGOSP010000002.1"/>
</dbReference>
<dbReference type="InterPro" id="IPR025966">
    <property type="entry name" value="OppC_N"/>
</dbReference>
<evidence type="ECO:0000256" key="7">
    <source>
        <dbReference type="RuleBase" id="RU363032"/>
    </source>
</evidence>
<feature type="transmembrane region" description="Helical" evidence="7">
    <location>
        <begin position="208"/>
        <end position="228"/>
    </location>
</feature>
<dbReference type="InterPro" id="IPR050366">
    <property type="entry name" value="BP-dependent_transpt_permease"/>
</dbReference>
<keyword evidence="4 7" id="KW-0812">Transmembrane</keyword>
<evidence type="ECO:0000259" key="8">
    <source>
        <dbReference type="PROSITE" id="PS50928"/>
    </source>
</evidence>
<dbReference type="CDD" id="cd06261">
    <property type="entry name" value="TM_PBP2"/>
    <property type="match status" value="1"/>
</dbReference>
<keyword evidence="6 7" id="KW-0472">Membrane</keyword>
<dbReference type="PANTHER" id="PTHR43386">
    <property type="entry name" value="OLIGOPEPTIDE TRANSPORT SYSTEM PERMEASE PROTEIN APPC"/>
    <property type="match status" value="1"/>
</dbReference>
<keyword evidence="10" id="KW-1185">Reference proteome</keyword>
<organism evidence="9 10">
    <name type="scientific">Streptomyces aureus</name>
    <dbReference type="NCBI Taxonomy" id="193461"/>
    <lineage>
        <taxon>Bacteria</taxon>
        <taxon>Bacillati</taxon>
        <taxon>Actinomycetota</taxon>
        <taxon>Actinomycetes</taxon>
        <taxon>Kitasatosporales</taxon>
        <taxon>Streptomycetaceae</taxon>
        <taxon>Streptomyces</taxon>
    </lineage>
</organism>
<sequence length="302" mass="32457">MTIAPLTAEPRPAVVTPRRRYWAGIRRVLTRKPGRVAGLVILVFFTLMGTFGPMLYSDNLAVDPNAVYAPPSAEHWLGTDFAGSDVFQALVVGSRYVLLTCAIAGVFAVGLGTAVGLLAGFHRGLADSLLMRATDFVLTIPGLPVLVVLSTVWAFGSPLEMGLVLGIVGWGGIARAVRSQTLSLRERGFLEAARSLGLSNRHILVKELLPNLAPYVAMNLLLAIVSFVEAQVGLFFLGIVPFTSTNWGVMINQAVFSGGALQSPEALMYLLAPLVCILLLITGVVLFLDAIDELFNPRLRER</sequence>
<evidence type="ECO:0000313" key="9">
    <source>
        <dbReference type="EMBL" id="MFA3835339.1"/>
    </source>
</evidence>
<protein>
    <submittedName>
        <fullName evidence="9">ABC transporter permease</fullName>
    </submittedName>
</protein>
<keyword evidence="2 7" id="KW-0813">Transport</keyword>
<comment type="similarity">
    <text evidence="7">Belongs to the binding-protein-dependent transport system permease family.</text>
</comment>
<feature type="transmembrane region" description="Helical" evidence="7">
    <location>
        <begin position="267"/>
        <end position="288"/>
    </location>
</feature>
<dbReference type="InterPro" id="IPR035906">
    <property type="entry name" value="MetI-like_sf"/>
</dbReference>
<feature type="transmembrane region" description="Helical" evidence="7">
    <location>
        <begin position="36"/>
        <end position="56"/>
    </location>
</feature>
<reference evidence="9 10" key="1">
    <citation type="submission" date="2024-08" db="EMBL/GenBank/DDBJ databases">
        <title>Genome sequence of Streptomyces aureus CACIA-1.46HGO.</title>
        <authorList>
            <person name="Evangelista-Martinez Z."/>
        </authorList>
    </citation>
    <scope>NUCLEOTIDE SEQUENCE [LARGE SCALE GENOMIC DNA]</scope>
    <source>
        <strain evidence="9 10">CACIA-1.46HGO</strain>
    </source>
</reference>
<feature type="transmembrane region" description="Helical" evidence="7">
    <location>
        <begin position="96"/>
        <end position="121"/>
    </location>
</feature>
<proteinExistence type="inferred from homology"/>
<evidence type="ECO:0000256" key="2">
    <source>
        <dbReference type="ARBA" id="ARBA00022448"/>
    </source>
</evidence>
<dbReference type="Pfam" id="PF00528">
    <property type="entry name" value="BPD_transp_1"/>
    <property type="match status" value="1"/>
</dbReference>